<reference evidence="10" key="1">
    <citation type="submission" date="2007-03" db="EMBL/GenBank/DDBJ databases">
        <title>Complete sequence of Prosthecochloris vibrioformis DSM 265.</title>
        <authorList>
            <consortium name="US DOE Joint Genome Institute"/>
            <person name="Copeland A."/>
            <person name="Lucas S."/>
            <person name="Lapidus A."/>
            <person name="Barry K."/>
            <person name="Detter J.C."/>
            <person name="Glavina del Rio T."/>
            <person name="Hammon N."/>
            <person name="Israni S."/>
            <person name="Pitluck S."/>
            <person name="Schmutz J."/>
            <person name="Larimer F."/>
            <person name="Land M."/>
            <person name="Hauser L."/>
            <person name="Mikhailova N."/>
            <person name="Li T."/>
            <person name="Overmann J."/>
            <person name="Schuster S.C."/>
            <person name="Bryant D.A."/>
            <person name="Richardson P."/>
        </authorList>
    </citation>
    <scope>NUCLEOTIDE SEQUENCE [LARGE SCALE GENOMIC DNA]</scope>
    <source>
        <strain evidence="10">DSM 265</strain>
    </source>
</reference>
<evidence type="ECO:0000259" key="9">
    <source>
        <dbReference type="PROSITE" id="PS50109"/>
    </source>
</evidence>
<evidence type="ECO:0000256" key="2">
    <source>
        <dbReference type="ARBA" id="ARBA00012438"/>
    </source>
</evidence>
<gene>
    <name evidence="10" type="ordered locus">Cvib_0434</name>
</gene>
<dbReference type="EC" id="2.7.13.3" evidence="2"/>
<dbReference type="InterPro" id="IPR011623">
    <property type="entry name" value="7TMR_DISM_rcpt_extracell_dom1"/>
</dbReference>
<dbReference type="PANTHER" id="PTHR45453">
    <property type="entry name" value="PHOSPHATE REGULON SENSOR PROTEIN PHOR"/>
    <property type="match status" value="1"/>
</dbReference>
<organism evidence="10">
    <name type="scientific">Chlorobium phaeovibrioides (strain DSM 265 / 1930)</name>
    <name type="common">Prosthecochloris vibrioformis (strain DSM 265)</name>
    <dbReference type="NCBI Taxonomy" id="290318"/>
    <lineage>
        <taxon>Bacteria</taxon>
        <taxon>Pseudomonadati</taxon>
        <taxon>Chlorobiota</taxon>
        <taxon>Chlorobiia</taxon>
        <taxon>Chlorobiales</taxon>
        <taxon>Chlorobiaceae</taxon>
        <taxon>Chlorobium/Pelodictyon group</taxon>
        <taxon>Chlorobium</taxon>
    </lineage>
</organism>
<dbReference type="Gene3D" id="2.60.40.2380">
    <property type="match status" value="1"/>
</dbReference>
<evidence type="ECO:0000256" key="5">
    <source>
        <dbReference type="ARBA" id="ARBA00022777"/>
    </source>
</evidence>
<dbReference type="InterPro" id="IPR005467">
    <property type="entry name" value="His_kinase_dom"/>
</dbReference>
<proteinExistence type="predicted"/>
<dbReference type="InterPro" id="IPR003594">
    <property type="entry name" value="HATPase_dom"/>
</dbReference>
<dbReference type="AlphaFoldDB" id="A4SD97"/>
<dbReference type="Gene3D" id="3.30.565.10">
    <property type="entry name" value="Histidine kinase-like ATPase, C-terminal domain"/>
    <property type="match status" value="1"/>
</dbReference>
<dbReference type="SUPFAM" id="SSF55874">
    <property type="entry name" value="ATPase domain of HSP90 chaperone/DNA topoisomerase II/histidine kinase"/>
    <property type="match status" value="1"/>
</dbReference>
<accession>A4SD97</accession>
<dbReference type="eggNOG" id="COG2205">
    <property type="taxonomic scope" value="Bacteria"/>
</dbReference>
<dbReference type="Pfam" id="PF07695">
    <property type="entry name" value="7TMR-DISM_7TM"/>
    <property type="match status" value="1"/>
</dbReference>
<keyword evidence="5 10" id="KW-0418">Kinase</keyword>
<name>A4SD97_CHLPM</name>
<dbReference type="Pfam" id="PF07696">
    <property type="entry name" value="7TMR-DISMED2"/>
    <property type="match status" value="1"/>
</dbReference>
<feature type="transmembrane region" description="Helical" evidence="8">
    <location>
        <begin position="374"/>
        <end position="394"/>
    </location>
</feature>
<feature type="transmembrane region" description="Helical" evidence="8">
    <location>
        <begin position="345"/>
        <end position="362"/>
    </location>
</feature>
<dbReference type="PANTHER" id="PTHR45453:SF1">
    <property type="entry name" value="PHOSPHATE REGULON SENSOR PROTEIN PHOR"/>
    <property type="match status" value="1"/>
</dbReference>
<evidence type="ECO:0000256" key="3">
    <source>
        <dbReference type="ARBA" id="ARBA00022553"/>
    </source>
</evidence>
<dbReference type="InterPro" id="IPR003661">
    <property type="entry name" value="HisK_dim/P_dom"/>
</dbReference>
<dbReference type="Gene3D" id="1.10.287.130">
    <property type="match status" value="1"/>
</dbReference>
<feature type="region of interest" description="Disordered" evidence="7">
    <location>
        <begin position="1"/>
        <end position="23"/>
    </location>
</feature>
<dbReference type="STRING" id="290318.Cvib_0434"/>
<dbReference type="Pfam" id="PF00512">
    <property type="entry name" value="HisKA"/>
    <property type="match status" value="1"/>
</dbReference>
<feature type="transmembrane region" description="Helical" evidence="8">
    <location>
        <begin position="30"/>
        <end position="49"/>
    </location>
</feature>
<dbReference type="InterPro" id="IPR036097">
    <property type="entry name" value="HisK_dim/P_sf"/>
</dbReference>
<dbReference type="InterPro" id="IPR036890">
    <property type="entry name" value="HATPase_C_sf"/>
</dbReference>
<dbReference type="InterPro" id="IPR011622">
    <property type="entry name" value="7TMR_DISM_rcpt_extracell_dom2"/>
</dbReference>
<evidence type="ECO:0000256" key="1">
    <source>
        <dbReference type="ARBA" id="ARBA00000085"/>
    </source>
</evidence>
<keyword evidence="8" id="KW-0812">Transmembrane</keyword>
<dbReference type="GO" id="GO:0000155">
    <property type="term" value="F:phosphorelay sensor kinase activity"/>
    <property type="evidence" value="ECO:0007669"/>
    <property type="project" value="InterPro"/>
</dbReference>
<comment type="catalytic activity">
    <reaction evidence="1">
        <text>ATP + protein L-histidine = ADP + protein N-phospho-L-histidine.</text>
        <dbReference type="EC" id="2.7.13.3"/>
    </reaction>
</comment>
<evidence type="ECO:0000256" key="7">
    <source>
        <dbReference type="SAM" id="MobiDB-lite"/>
    </source>
</evidence>
<evidence type="ECO:0000313" key="10">
    <source>
        <dbReference type="EMBL" id="ABP36456.1"/>
    </source>
</evidence>
<dbReference type="SUPFAM" id="SSF47384">
    <property type="entry name" value="Homodimeric domain of signal transducing histidine kinase"/>
    <property type="match status" value="1"/>
</dbReference>
<dbReference type="Pfam" id="PF02518">
    <property type="entry name" value="HATPase_c"/>
    <property type="match status" value="1"/>
</dbReference>
<dbReference type="PROSITE" id="PS50109">
    <property type="entry name" value="HIS_KIN"/>
    <property type="match status" value="1"/>
</dbReference>
<protein>
    <recommendedName>
        <fullName evidence="2">histidine kinase</fullName>
        <ecNumber evidence="2">2.7.13.3</ecNumber>
    </recommendedName>
</protein>
<dbReference type="InterPro" id="IPR050351">
    <property type="entry name" value="BphY/WalK/GraS-like"/>
</dbReference>
<sequence>MKAFFYNPLTPKTPLPPPQPSQPSLRALRHAGWITVLLAALCCSGILLLSQTAAASPLLLKSDGGKGSFSLDGHLELLEDTSGKMGLREVMESKAFREIQGSVNEGFSGSAFWVRFRVVRGEGFPASAWLRLGPRTPDTLEAYVQQQGTSPLSASSYKAFPLGLTMPPGKRAVPDPQLLVPLVLGPEGSELVAYMRIASRSPVQLRGTVLNREELMKQSRSHMFLQAFYLGVTAVIVLMSLLIFFAVREWRFLFFSLYAADLFLSYLIARGMYVFLMPWLGDSAAPELMETTGGLGVVFFALFAYEVLKDKCKPTTLRALQVTALAGLLDPTASLLFNTTILKPFGAYSAIALLGVLFWITVRQLPLHPFRKQVLLGLFGLNILLYGEFFLQRLGLLPLNTAIQDLVQAGSFMHILVIFGLLVERFLHAEQELKESTHESEVRATAIAEKKTEELRTYRDRLEQSLQSQHQSAERVRRFFQMVSHEYRTPLAIIQGNISILSRRSHPGDTKKPIIFNAMHRAAGRLLEVMEQAVERSRLLETDDVQVIGRIRVSAYMFQQVESARALWPKLQIIQEGPAGNEEIEGDLLLLQMALFNLLDNARKYSPEGSPVHVRCRAEEGFGIIELHNNTALPMDEDEGELFMKFHRGNNSTAEPGKGIGLWLVREVMRQHDGSATLKSGKRGGVTATIQIPLAKKEKP</sequence>
<dbReference type="CDD" id="cd00082">
    <property type="entry name" value="HisKA"/>
    <property type="match status" value="1"/>
</dbReference>
<evidence type="ECO:0000256" key="6">
    <source>
        <dbReference type="ARBA" id="ARBA00023012"/>
    </source>
</evidence>
<dbReference type="EMBL" id="CP000607">
    <property type="protein sequence ID" value="ABP36456.1"/>
    <property type="molecule type" value="Genomic_DNA"/>
</dbReference>
<evidence type="ECO:0000256" key="8">
    <source>
        <dbReference type="SAM" id="Phobius"/>
    </source>
</evidence>
<feature type="domain" description="Histidine kinase" evidence="9">
    <location>
        <begin position="482"/>
        <end position="696"/>
    </location>
</feature>
<dbReference type="SMART" id="SM00387">
    <property type="entry name" value="HATPase_c"/>
    <property type="match status" value="1"/>
</dbReference>
<feature type="transmembrane region" description="Helical" evidence="8">
    <location>
        <begin position="227"/>
        <end position="247"/>
    </location>
</feature>
<keyword evidence="6" id="KW-0902">Two-component regulatory system</keyword>
<feature type="transmembrane region" description="Helical" evidence="8">
    <location>
        <begin position="288"/>
        <end position="308"/>
    </location>
</feature>
<feature type="transmembrane region" description="Helical" evidence="8">
    <location>
        <begin position="253"/>
        <end position="276"/>
    </location>
</feature>
<dbReference type="GO" id="GO:0004721">
    <property type="term" value="F:phosphoprotein phosphatase activity"/>
    <property type="evidence" value="ECO:0007669"/>
    <property type="project" value="TreeGrafter"/>
</dbReference>
<keyword evidence="8" id="KW-0472">Membrane</keyword>
<evidence type="ECO:0000256" key="4">
    <source>
        <dbReference type="ARBA" id="ARBA00022679"/>
    </source>
</evidence>
<dbReference type="HOGENOM" id="CLU_000445_105_2_10"/>
<feature type="transmembrane region" description="Helical" evidence="8">
    <location>
        <begin position="406"/>
        <end position="427"/>
    </location>
</feature>
<keyword evidence="4" id="KW-0808">Transferase</keyword>
<keyword evidence="8" id="KW-1133">Transmembrane helix</keyword>
<feature type="compositionally biased region" description="Pro residues" evidence="7">
    <location>
        <begin position="11"/>
        <end position="21"/>
    </location>
</feature>
<dbReference type="GO" id="GO:0016036">
    <property type="term" value="P:cellular response to phosphate starvation"/>
    <property type="evidence" value="ECO:0007669"/>
    <property type="project" value="TreeGrafter"/>
</dbReference>
<dbReference type="SMART" id="SM00388">
    <property type="entry name" value="HisKA"/>
    <property type="match status" value="1"/>
</dbReference>
<dbReference type="KEGG" id="pvi:Cvib_0434"/>
<keyword evidence="3" id="KW-0597">Phosphoprotein</keyword>
<dbReference type="GO" id="GO:0005886">
    <property type="term" value="C:plasma membrane"/>
    <property type="evidence" value="ECO:0007669"/>
    <property type="project" value="TreeGrafter"/>
</dbReference>